<dbReference type="Pfam" id="PF17288">
    <property type="entry name" value="Terminase_3C"/>
    <property type="match status" value="1"/>
</dbReference>
<name>A0A974GVJ1_SEDHY</name>
<feature type="domain" description="Phage terminase large subunit N-terminal" evidence="1">
    <location>
        <begin position="24"/>
        <end position="229"/>
    </location>
</feature>
<evidence type="ECO:0000313" key="4">
    <source>
        <dbReference type="Proteomes" id="UP000611629"/>
    </source>
</evidence>
<dbReference type="AlphaFoldDB" id="A0A974GVJ1"/>
<keyword evidence="4" id="KW-1185">Reference proteome</keyword>
<dbReference type="InterPro" id="IPR035412">
    <property type="entry name" value="Terminase_L_N"/>
</dbReference>
<dbReference type="RefSeq" id="WP_179237083.1">
    <property type="nucleotide sequence ID" value="NZ_JACBNQ010000002.1"/>
</dbReference>
<dbReference type="InterPro" id="IPR035413">
    <property type="entry name" value="Terminase_L_C"/>
</dbReference>
<dbReference type="Pfam" id="PF04466">
    <property type="entry name" value="Terminase_3"/>
    <property type="match status" value="1"/>
</dbReference>
<dbReference type="InterPro" id="IPR052380">
    <property type="entry name" value="Viral_DNA_packaging_terminase"/>
</dbReference>
<protein>
    <submittedName>
        <fullName evidence="3">PBSX family phage terminase large subunit</fullName>
    </submittedName>
</protein>
<gene>
    <name evidence="3" type="ORF">HZF24_04540</name>
</gene>
<dbReference type="NCBIfam" id="TIGR01547">
    <property type="entry name" value="phage_term_2"/>
    <property type="match status" value="1"/>
</dbReference>
<proteinExistence type="predicted"/>
<organism evidence="3 4">
    <name type="scientific">Sedimentibacter hydroxybenzoicus DSM 7310</name>
    <dbReference type="NCBI Taxonomy" id="1123245"/>
    <lineage>
        <taxon>Bacteria</taxon>
        <taxon>Bacillati</taxon>
        <taxon>Bacillota</taxon>
        <taxon>Tissierellia</taxon>
        <taxon>Sedimentibacter</taxon>
    </lineage>
</organism>
<comment type="caution">
    <text evidence="3">The sequence shown here is derived from an EMBL/GenBank/DDBJ whole genome shotgun (WGS) entry which is preliminary data.</text>
</comment>
<reference evidence="3" key="1">
    <citation type="submission" date="2020-07" db="EMBL/GenBank/DDBJ databases">
        <title>Genomic analysis of a strain of Sedimentibacter Hydroxybenzoicus DSM7310.</title>
        <authorList>
            <person name="Ma S."/>
        </authorList>
    </citation>
    <scope>NUCLEOTIDE SEQUENCE</scope>
    <source>
        <strain evidence="3">DSM 7310</strain>
    </source>
</reference>
<dbReference type="EMBL" id="JACBNQ010000002">
    <property type="protein sequence ID" value="NYB73404.1"/>
    <property type="molecule type" value="Genomic_DNA"/>
</dbReference>
<evidence type="ECO:0000259" key="2">
    <source>
        <dbReference type="Pfam" id="PF17288"/>
    </source>
</evidence>
<evidence type="ECO:0000259" key="1">
    <source>
        <dbReference type="Pfam" id="PF04466"/>
    </source>
</evidence>
<dbReference type="InterPro" id="IPR006437">
    <property type="entry name" value="Phage_terminase_lsu"/>
</dbReference>
<dbReference type="InterPro" id="IPR027417">
    <property type="entry name" value="P-loop_NTPase"/>
</dbReference>
<sequence length="415" mass="48021">MTIKLHIDPEVFNPIYLKYQLKNKNRYQIYFGGSSSGKSYSLAQRTVLDVFNGDRNYLVVRNVQNTIKRSVFNEITKAISSFNLSEYFDVNKTDMIITCNINKKQILFCGLDDVEKVKSITPIDGVITDIWVEEATECSYKDIKQLDKRLRGRSKVVKRLTMSFNPILQTHWIYSMYFDIWDDSEQYVEHGNLSILKTTYKDNKFLTDDDIAALENETDEYYYNVYTLGNWGVLGSVIFKNWSVEDFDESTFDNYRHGIDWGFATDPFAYIKAHYDKTRKRLYICGEIYAAGLLNNESAPMVKEKAGTDLVICDSAEPKSVSEYKALRVNAKGAKKGPGSIEFGIKFLQGLEITIHPRCQNFKNEISTYQYKEDKNGNVLPIPIDKNNHLLDALRYAMENDMTYKQVTIRKNTLM</sequence>
<evidence type="ECO:0000313" key="3">
    <source>
        <dbReference type="EMBL" id="NYB73404.1"/>
    </source>
</evidence>
<dbReference type="Gene3D" id="3.30.420.280">
    <property type="match status" value="1"/>
</dbReference>
<dbReference type="PANTHER" id="PTHR39184:SF1">
    <property type="entry name" value="PBSX PHAGE TERMINASE LARGE SUBUNIT"/>
    <property type="match status" value="1"/>
</dbReference>
<accession>A0A974GVJ1</accession>
<feature type="domain" description="Phage terminase large subunit C-terminal" evidence="2">
    <location>
        <begin position="260"/>
        <end position="399"/>
    </location>
</feature>
<dbReference type="Gene3D" id="3.40.50.300">
    <property type="entry name" value="P-loop containing nucleotide triphosphate hydrolases"/>
    <property type="match status" value="1"/>
</dbReference>
<dbReference type="PANTHER" id="PTHR39184">
    <property type="match status" value="1"/>
</dbReference>
<dbReference type="Proteomes" id="UP000611629">
    <property type="component" value="Unassembled WGS sequence"/>
</dbReference>